<keyword evidence="5 9" id="KW-0418">Kinase</keyword>
<feature type="compositionally biased region" description="Basic and acidic residues" evidence="7">
    <location>
        <begin position="695"/>
        <end position="704"/>
    </location>
</feature>
<evidence type="ECO:0000256" key="6">
    <source>
        <dbReference type="ARBA" id="ARBA00022840"/>
    </source>
</evidence>
<dbReference type="PROSITE" id="PS00108">
    <property type="entry name" value="PROTEIN_KINASE_ST"/>
    <property type="match status" value="1"/>
</dbReference>
<evidence type="ECO:0000256" key="4">
    <source>
        <dbReference type="ARBA" id="ARBA00022741"/>
    </source>
</evidence>
<dbReference type="Gene3D" id="3.30.200.20">
    <property type="entry name" value="Phosphorylase Kinase, domain 1"/>
    <property type="match status" value="1"/>
</dbReference>
<evidence type="ECO:0000256" key="7">
    <source>
        <dbReference type="SAM" id="MobiDB-lite"/>
    </source>
</evidence>
<evidence type="ECO:0000256" key="5">
    <source>
        <dbReference type="ARBA" id="ARBA00022777"/>
    </source>
</evidence>
<dbReference type="Proteomes" id="UP000762676">
    <property type="component" value="Unassembled WGS sequence"/>
</dbReference>
<comment type="caution">
    <text evidence="9">The sequence shown here is derived from an EMBL/GenBank/DDBJ whole genome shotgun (WGS) entry which is preliminary data.</text>
</comment>
<keyword evidence="4" id="KW-0547">Nucleotide-binding</keyword>
<evidence type="ECO:0000256" key="2">
    <source>
        <dbReference type="ARBA" id="ARBA00022527"/>
    </source>
</evidence>
<accession>A0AAV4ENI5</accession>
<dbReference type="PROSITE" id="PS50011">
    <property type="entry name" value="PROTEIN_KINASE_DOM"/>
    <property type="match status" value="1"/>
</dbReference>
<organism evidence="9 10">
    <name type="scientific">Elysia marginata</name>
    <dbReference type="NCBI Taxonomy" id="1093978"/>
    <lineage>
        <taxon>Eukaryota</taxon>
        <taxon>Metazoa</taxon>
        <taxon>Spiralia</taxon>
        <taxon>Lophotrochozoa</taxon>
        <taxon>Mollusca</taxon>
        <taxon>Gastropoda</taxon>
        <taxon>Heterobranchia</taxon>
        <taxon>Euthyneura</taxon>
        <taxon>Panpulmonata</taxon>
        <taxon>Sacoglossa</taxon>
        <taxon>Placobranchoidea</taxon>
        <taxon>Plakobranchidae</taxon>
        <taxon>Elysia</taxon>
    </lineage>
</organism>
<proteinExistence type="inferred from homology"/>
<protein>
    <submittedName>
        <fullName evidence="9">Cdc2-related protein kinase 1</fullName>
    </submittedName>
</protein>
<dbReference type="FunFam" id="1.10.510.10:FF:000624">
    <property type="entry name" value="Mitogen-activated protein kinase"/>
    <property type="match status" value="1"/>
</dbReference>
<dbReference type="SMART" id="SM00220">
    <property type="entry name" value="S_TKc"/>
    <property type="match status" value="1"/>
</dbReference>
<dbReference type="AlphaFoldDB" id="A0AAV4ENI5"/>
<keyword evidence="2" id="KW-0723">Serine/threonine-protein kinase</keyword>
<dbReference type="Gene3D" id="1.10.510.10">
    <property type="entry name" value="Transferase(Phosphotransferase) domain 1"/>
    <property type="match status" value="1"/>
</dbReference>
<keyword evidence="3" id="KW-0808">Transferase</keyword>
<dbReference type="InterPro" id="IPR008271">
    <property type="entry name" value="Ser/Thr_kinase_AS"/>
</dbReference>
<evidence type="ECO:0000313" key="10">
    <source>
        <dbReference type="Proteomes" id="UP000762676"/>
    </source>
</evidence>
<dbReference type="InterPro" id="IPR050108">
    <property type="entry name" value="CDK"/>
</dbReference>
<dbReference type="SUPFAM" id="SSF56112">
    <property type="entry name" value="Protein kinase-like (PK-like)"/>
    <property type="match status" value="1"/>
</dbReference>
<sequence length="704" mass="76514">MLKVCQGKKGSQSSHTVHFMLWNGMISSRLSTSGNRAVFKVEDSLTKAKLALKVIPVWSEADLVHTATEVEILKACRSPYVVSLVNSWLELVPLGEMITTCRFLLMELCSMSLKDLIDHCPSGMDIDLIKTYTAQILNGLDHVHRKNIIHRDLKPDNILISLGAKIKLADFGMSCPQRPNLAPRMVTIWYRSPELLLGTTNYTTAVDVWSVGCIVAEMLVGCPVAACYSEIDMLRQIIRLCGDINSSTMPASLDLPDLHASQLPTQSSMPECSTLRIMPERSACGYNLIRKLLQVNPDLRLTCAEALQHPFIATEARACYQELEIFAQHQGSLYPPLTASIIIPTINVDQQAMGPYILGPALHHVPANFAAASVLNDFQPPAVAPAMQPLPANFTAAPVITGFQPPAVAPAMQPVPANFTAAPVITGFQPPAVAPAMQPLPANFTAAPEITVLHPPAVAPALQPVPANFAAAPRMEITSQTSADAPAMQPVPANFTAAPVTTVFQPAVSFMAHATCVAPVGHPNPGYPLSLLPAASHQPLFPQASSSLGQRAVDSEEDPDTTSIEDTSEERAYDADVEDTDTTYIDDSSEERSVDAEEEDPDATSNEDSSEERAYDADVEDTDTTCIEETNLRDNISNHGKMDVEENINRMEIKERNTIVEFFSEFVGMENLTENGTRNISNHGQNRDVSGSVQEHCRSNDVEE</sequence>
<dbReference type="Pfam" id="PF00069">
    <property type="entry name" value="Pkinase"/>
    <property type="match status" value="1"/>
</dbReference>
<dbReference type="GO" id="GO:0005524">
    <property type="term" value="F:ATP binding"/>
    <property type="evidence" value="ECO:0007669"/>
    <property type="project" value="UniProtKB-KW"/>
</dbReference>
<dbReference type="InterPro" id="IPR000719">
    <property type="entry name" value="Prot_kinase_dom"/>
</dbReference>
<dbReference type="EMBL" id="BMAT01010874">
    <property type="protein sequence ID" value="GFR62160.1"/>
    <property type="molecule type" value="Genomic_DNA"/>
</dbReference>
<evidence type="ECO:0000256" key="1">
    <source>
        <dbReference type="ARBA" id="ARBA00006485"/>
    </source>
</evidence>
<dbReference type="InterPro" id="IPR011009">
    <property type="entry name" value="Kinase-like_dom_sf"/>
</dbReference>
<reference evidence="9 10" key="1">
    <citation type="journal article" date="2021" name="Elife">
        <title>Chloroplast acquisition without the gene transfer in kleptoplastic sea slugs, Plakobranchus ocellatus.</title>
        <authorList>
            <person name="Maeda T."/>
            <person name="Takahashi S."/>
            <person name="Yoshida T."/>
            <person name="Shimamura S."/>
            <person name="Takaki Y."/>
            <person name="Nagai Y."/>
            <person name="Toyoda A."/>
            <person name="Suzuki Y."/>
            <person name="Arimoto A."/>
            <person name="Ishii H."/>
            <person name="Satoh N."/>
            <person name="Nishiyama T."/>
            <person name="Hasebe M."/>
            <person name="Maruyama T."/>
            <person name="Minagawa J."/>
            <person name="Obokata J."/>
            <person name="Shigenobu S."/>
        </authorList>
    </citation>
    <scope>NUCLEOTIDE SEQUENCE [LARGE SCALE GENOMIC DNA]</scope>
</reference>
<keyword evidence="6" id="KW-0067">ATP-binding</keyword>
<feature type="region of interest" description="Disordered" evidence="7">
    <location>
        <begin position="675"/>
        <end position="704"/>
    </location>
</feature>
<feature type="domain" description="Protein kinase" evidence="8">
    <location>
        <begin position="24"/>
        <end position="312"/>
    </location>
</feature>
<dbReference type="PANTHER" id="PTHR24056">
    <property type="entry name" value="CELL DIVISION PROTEIN KINASE"/>
    <property type="match status" value="1"/>
</dbReference>
<comment type="similarity">
    <text evidence="1">Belongs to the protein kinase superfamily. CMGC Ser/Thr protein kinase family. CDC2/CDKX subfamily.</text>
</comment>
<gene>
    <name evidence="9" type="ORF">ElyMa_005448100</name>
</gene>
<keyword evidence="10" id="KW-1185">Reference proteome</keyword>
<evidence type="ECO:0000256" key="3">
    <source>
        <dbReference type="ARBA" id="ARBA00022679"/>
    </source>
</evidence>
<dbReference type="GO" id="GO:0004674">
    <property type="term" value="F:protein serine/threonine kinase activity"/>
    <property type="evidence" value="ECO:0007669"/>
    <property type="project" value="UniProtKB-KW"/>
</dbReference>
<feature type="compositionally biased region" description="Polar residues" evidence="7">
    <location>
        <begin position="675"/>
        <end position="693"/>
    </location>
</feature>
<name>A0AAV4ENI5_9GAST</name>
<evidence type="ECO:0000259" key="8">
    <source>
        <dbReference type="PROSITE" id="PS50011"/>
    </source>
</evidence>
<dbReference type="GO" id="GO:0005634">
    <property type="term" value="C:nucleus"/>
    <property type="evidence" value="ECO:0007669"/>
    <property type="project" value="TreeGrafter"/>
</dbReference>
<evidence type="ECO:0000313" key="9">
    <source>
        <dbReference type="EMBL" id="GFR62160.1"/>
    </source>
</evidence>
<feature type="region of interest" description="Disordered" evidence="7">
    <location>
        <begin position="541"/>
        <end position="620"/>
    </location>
</feature>